<keyword evidence="2 5" id="KW-0238">DNA-binding</keyword>
<dbReference type="PANTHER" id="PTHR33164">
    <property type="entry name" value="TRANSCRIPTIONAL REGULATOR, MARR FAMILY"/>
    <property type="match status" value="1"/>
</dbReference>
<evidence type="ECO:0000256" key="3">
    <source>
        <dbReference type="ARBA" id="ARBA00023163"/>
    </source>
</evidence>
<evidence type="ECO:0000313" key="5">
    <source>
        <dbReference type="EMBL" id="SKB07856.1"/>
    </source>
</evidence>
<proteinExistence type="predicted"/>
<dbReference type="InterPro" id="IPR039422">
    <property type="entry name" value="MarR/SlyA-like"/>
</dbReference>
<sequence>MDVRGGADGYGGAMPGLDFDPLERAGELWEERIGDATSMRLATSIMRVHQIVLARLDGALKPFGITFARYEVLRLLSFSSSGSLPLSKIGERLMVHPTSVTNVIDRLVADGLVDRNIDPRDRRRALASLTPAGTKVLDAATEALTALDFGVGGVSAQDQRTIHELLTPLRRDDWS</sequence>
<dbReference type="EMBL" id="LT796768">
    <property type="protein sequence ID" value="SKB07856.1"/>
    <property type="molecule type" value="Genomic_DNA"/>
</dbReference>
<keyword evidence="6" id="KW-1185">Reference proteome</keyword>
<keyword evidence="3" id="KW-0804">Transcription</keyword>
<evidence type="ECO:0000256" key="1">
    <source>
        <dbReference type="ARBA" id="ARBA00023015"/>
    </source>
</evidence>
<dbReference type="Proteomes" id="UP000191040">
    <property type="component" value="Chromosome I"/>
</dbReference>
<dbReference type="STRING" id="1736691.SAMN06295964_1880"/>
<dbReference type="Pfam" id="PF01047">
    <property type="entry name" value="MarR"/>
    <property type="match status" value="1"/>
</dbReference>
<dbReference type="PROSITE" id="PS01117">
    <property type="entry name" value="HTH_MARR_1"/>
    <property type="match status" value="1"/>
</dbReference>
<reference evidence="6" key="1">
    <citation type="submission" date="2017-02" db="EMBL/GenBank/DDBJ databases">
        <authorList>
            <person name="Varghese N."/>
            <person name="Submissions S."/>
        </authorList>
    </citation>
    <scope>NUCLEOTIDE SEQUENCE [LARGE SCALE GENOMIC DNA]</scope>
    <source>
        <strain evidence="6">9H-4</strain>
    </source>
</reference>
<dbReference type="GO" id="GO:0006950">
    <property type="term" value="P:response to stress"/>
    <property type="evidence" value="ECO:0007669"/>
    <property type="project" value="TreeGrafter"/>
</dbReference>
<dbReference type="InterPro" id="IPR036390">
    <property type="entry name" value="WH_DNA-bd_sf"/>
</dbReference>
<dbReference type="SMART" id="SM00347">
    <property type="entry name" value="HTH_MARR"/>
    <property type="match status" value="1"/>
</dbReference>
<feature type="domain" description="HTH marR-type" evidence="4">
    <location>
        <begin position="38"/>
        <end position="171"/>
    </location>
</feature>
<dbReference type="Gene3D" id="1.10.10.10">
    <property type="entry name" value="Winged helix-like DNA-binding domain superfamily/Winged helix DNA-binding domain"/>
    <property type="match status" value="1"/>
</dbReference>
<protein>
    <submittedName>
        <fullName evidence="5">DNA-binding transcriptional regulator, MarR family</fullName>
    </submittedName>
</protein>
<evidence type="ECO:0000259" key="4">
    <source>
        <dbReference type="PROSITE" id="PS50995"/>
    </source>
</evidence>
<dbReference type="InterPro" id="IPR036388">
    <property type="entry name" value="WH-like_DNA-bd_sf"/>
</dbReference>
<dbReference type="PANTHER" id="PTHR33164:SF101">
    <property type="entry name" value="TRANSCRIPTIONAL REPRESSOR MPRA"/>
    <property type="match status" value="1"/>
</dbReference>
<organism evidence="5 6">
    <name type="scientific">Aeromicrobium choanae</name>
    <dbReference type="NCBI Taxonomy" id="1736691"/>
    <lineage>
        <taxon>Bacteria</taxon>
        <taxon>Bacillati</taxon>
        <taxon>Actinomycetota</taxon>
        <taxon>Actinomycetes</taxon>
        <taxon>Propionibacteriales</taxon>
        <taxon>Nocardioidaceae</taxon>
        <taxon>Aeromicrobium</taxon>
    </lineage>
</organism>
<evidence type="ECO:0000313" key="6">
    <source>
        <dbReference type="Proteomes" id="UP000191040"/>
    </source>
</evidence>
<dbReference type="InterPro" id="IPR023187">
    <property type="entry name" value="Tscrpt_reg_MarR-type_CS"/>
</dbReference>
<dbReference type="InterPro" id="IPR000835">
    <property type="entry name" value="HTH_MarR-typ"/>
</dbReference>
<keyword evidence="1" id="KW-0805">Transcription regulation</keyword>
<dbReference type="GO" id="GO:0003677">
    <property type="term" value="F:DNA binding"/>
    <property type="evidence" value="ECO:0007669"/>
    <property type="project" value="UniProtKB-KW"/>
</dbReference>
<evidence type="ECO:0000256" key="2">
    <source>
        <dbReference type="ARBA" id="ARBA00023125"/>
    </source>
</evidence>
<accession>A0A1T4Z1N2</accession>
<dbReference type="PROSITE" id="PS50995">
    <property type="entry name" value="HTH_MARR_2"/>
    <property type="match status" value="1"/>
</dbReference>
<name>A0A1T4Z1N2_9ACTN</name>
<dbReference type="SUPFAM" id="SSF46785">
    <property type="entry name" value="Winged helix' DNA-binding domain"/>
    <property type="match status" value="1"/>
</dbReference>
<dbReference type="GO" id="GO:0003700">
    <property type="term" value="F:DNA-binding transcription factor activity"/>
    <property type="evidence" value="ECO:0007669"/>
    <property type="project" value="InterPro"/>
</dbReference>
<dbReference type="AlphaFoldDB" id="A0A1T4Z1N2"/>
<gene>
    <name evidence="5" type="ORF">SAMN06295964_1880</name>
</gene>